<feature type="transmembrane region" description="Helical" evidence="2">
    <location>
        <begin position="236"/>
        <end position="256"/>
    </location>
</feature>
<name>A0A8J3J0D8_9CHLR</name>
<evidence type="ECO:0000256" key="1">
    <source>
        <dbReference type="SAM" id="MobiDB-lite"/>
    </source>
</evidence>
<accession>A0A8J3J0D8</accession>
<feature type="compositionally biased region" description="Low complexity" evidence="1">
    <location>
        <begin position="65"/>
        <end position="83"/>
    </location>
</feature>
<feature type="region of interest" description="Disordered" evidence="1">
    <location>
        <begin position="55"/>
        <end position="121"/>
    </location>
</feature>
<gene>
    <name evidence="3" type="ORF">KSF_093490</name>
</gene>
<dbReference type="EMBL" id="BNJK01000002">
    <property type="protein sequence ID" value="GHO99301.1"/>
    <property type="molecule type" value="Genomic_DNA"/>
</dbReference>
<comment type="caution">
    <text evidence="3">The sequence shown here is derived from an EMBL/GenBank/DDBJ whole genome shotgun (WGS) entry which is preliminary data.</text>
</comment>
<keyword evidence="4" id="KW-1185">Reference proteome</keyword>
<sequence>MFRNIYGSSPHLLEGLDPTSAGKSQGNLLDFHRLGSQSLEGRGSRPLREFRSLPDLAPSAGSLDLPARPLSLPERSSPSVESLGGTRSGDHVIIEMIPRSELPPEGHTNHQDDTPVDSPDLGINTDRLFKALGITEDPQRQREVLDIFANMKRDMEELTYMGDTPLRPNEGIARLDTINEVFLAMSDQLKSEQDITAMRRYYYEFVRHANTWYGQAIVGSLIGAANDIYPSLLSKGWLWSTFILGGIAAGFGGMAVRKFGFPFNVFAQTAGGQAIIIGGGFVEKYVKAKYKLP</sequence>
<keyword evidence="2" id="KW-0472">Membrane</keyword>
<keyword evidence="2" id="KW-1133">Transmembrane helix</keyword>
<organism evidence="3 4">
    <name type="scientific">Reticulibacter mediterranei</name>
    <dbReference type="NCBI Taxonomy" id="2778369"/>
    <lineage>
        <taxon>Bacteria</taxon>
        <taxon>Bacillati</taxon>
        <taxon>Chloroflexota</taxon>
        <taxon>Ktedonobacteria</taxon>
        <taxon>Ktedonobacterales</taxon>
        <taxon>Reticulibacteraceae</taxon>
        <taxon>Reticulibacter</taxon>
    </lineage>
</organism>
<proteinExistence type="predicted"/>
<evidence type="ECO:0000256" key="2">
    <source>
        <dbReference type="SAM" id="Phobius"/>
    </source>
</evidence>
<dbReference type="AlphaFoldDB" id="A0A8J3J0D8"/>
<evidence type="ECO:0000313" key="4">
    <source>
        <dbReference type="Proteomes" id="UP000597444"/>
    </source>
</evidence>
<protein>
    <submittedName>
        <fullName evidence="3">Uncharacterized protein</fullName>
    </submittedName>
</protein>
<dbReference type="Proteomes" id="UP000597444">
    <property type="component" value="Unassembled WGS sequence"/>
</dbReference>
<evidence type="ECO:0000313" key="3">
    <source>
        <dbReference type="EMBL" id="GHO99301.1"/>
    </source>
</evidence>
<keyword evidence="2" id="KW-0812">Transmembrane</keyword>
<reference evidence="3" key="1">
    <citation type="submission" date="2020-10" db="EMBL/GenBank/DDBJ databases">
        <title>Taxonomic study of unclassified bacteria belonging to the class Ktedonobacteria.</title>
        <authorList>
            <person name="Yabe S."/>
            <person name="Wang C.M."/>
            <person name="Zheng Y."/>
            <person name="Sakai Y."/>
            <person name="Cavaletti L."/>
            <person name="Monciardini P."/>
            <person name="Donadio S."/>
        </authorList>
    </citation>
    <scope>NUCLEOTIDE SEQUENCE</scope>
    <source>
        <strain evidence="3">ID150040</strain>
    </source>
</reference>
<feature type="compositionally biased region" description="Basic and acidic residues" evidence="1">
    <location>
        <begin position="102"/>
        <end position="113"/>
    </location>
</feature>